<evidence type="ECO:0008006" key="5">
    <source>
        <dbReference type="Google" id="ProtNLM"/>
    </source>
</evidence>
<feature type="compositionally biased region" description="Polar residues" evidence="1">
    <location>
        <begin position="80"/>
        <end position="90"/>
    </location>
</feature>
<dbReference type="OrthoDB" id="6904272at2"/>
<keyword evidence="3" id="KW-0614">Plasmid</keyword>
<gene>
    <name evidence="3" type="ORF">CJU94_40355</name>
</gene>
<evidence type="ECO:0000256" key="2">
    <source>
        <dbReference type="SAM" id="SignalP"/>
    </source>
</evidence>
<protein>
    <recommendedName>
        <fullName evidence="5">IncN plasmid KikA protein</fullName>
    </recommendedName>
</protein>
<dbReference type="EMBL" id="CP022995">
    <property type="protein sequence ID" value="ASW04400.1"/>
    <property type="molecule type" value="Genomic_DNA"/>
</dbReference>
<feature type="region of interest" description="Disordered" evidence="1">
    <location>
        <begin position="78"/>
        <end position="101"/>
    </location>
</feature>
<reference evidence="3 4" key="1">
    <citation type="submission" date="2017-08" db="EMBL/GenBank/DDBJ databases">
        <title>Identification and genetic characteristics of simultaneous BTEX- and naphthalene-degrading Paraburkholderia sp. BN5 isolated from petroleum-contaminated soil.</title>
        <authorList>
            <person name="Lee Y."/>
            <person name="Jeon C.O."/>
        </authorList>
    </citation>
    <scope>NUCLEOTIDE SEQUENCE [LARGE SCALE GENOMIC DNA]</scope>
    <source>
        <strain evidence="3 4">BN5</strain>
        <plasmid evidence="3 4">pBN5</plasmid>
    </source>
</reference>
<sequence length="101" mass="10718">MKKALSPLLALLLGLSVTAGASASSCGTVICMAGKVQGQSGGDDCNQAIKDFFSIKKYHHGHLDLGPTSDARRQFLDQCPDSQKQNSSSVDEIISRFGTME</sequence>
<dbReference type="Pfam" id="PF07424">
    <property type="entry name" value="TrbM"/>
    <property type="match status" value="1"/>
</dbReference>
<dbReference type="InterPro" id="IPR009989">
    <property type="entry name" value="TrbM"/>
</dbReference>
<dbReference type="PROSITE" id="PS51257">
    <property type="entry name" value="PROKAR_LIPOPROTEIN"/>
    <property type="match status" value="1"/>
</dbReference>
<dbReference type="KEGG" id="parb:CJU94_40355"/>
<dbReference type="Proteomes" id="UP000215158">
    <property type="component" value="Plasmid pBN5"/>
</dbReference>
<evidence type="ECO:0000313" key="3">
    <source>
        <dbReference type="EMBL" id="ASW04400.1"/>
    </source>
</evidence>
<dbReference type="AlphaFoldDB" id="A0A248W1G1"/>
<evidence type="ECO:0000313" key="4">
    <source>
        <dbReference type="Proteomes" id="UP000215158"/>
    </source>
</evidence>
<keyword evidence="2" id="KW-0732">Signal</keyword>
<name>A0A248W1G1_9BURK</name>
<keyword evidence="4" id="KW-1185">Reference proteome</keyword>
<geneLocation type="plasmid" evidence="3 4">
    <name>pBN5</name>
</geneLocation>
<proteinExistence type="predicted"/>
<dbReference type="RefSeq" id="WP_095424010.1">
    <property type="nucleotide sequence ID" value="NZ_CP022995.1"/>
</dbReference>
<accession>A0A248W1G1</accession>
<feature type="chain" id="PRO_5012625593" description="IncN plasmid KikA protein" evidence="2">
    <location>
        <begin position="24"/>
        <end position="101"/>
    </location>
</feature>
<feature type="signal peptide" evidence="2">
    <location>
        <begin position="1"/>
        <end position="23"/>
    </location>
</feature>
<evidence type="ECO:0000256" key="1">
    <source>
        <dbReference type="SAM" id="MobiDB-lite"/>
    </source>
</evidence>
<organism evidence="3 4">
    <name type="scientific">Paraburkholderia aromaticivorans</name>
    <dbReference type="NCBI Taxonomy" id="2026199"/>
    <lineage>
        <taxon>Bacteria</taxon>
        <taxon>Pseudomonadati</taxon>
        <taxon>Pseudomonadota</taxon>
        <taxon>Betaproteobacteria</taxon>
        <taxon>Burkholderiales</taxon>
        <taxon>Burkholderiaceae</taxon>
        <taxon>Paraburkholderia</taxon>
    </lineage>
</organism>